<feature type="region of interest" description="Disordered" evidence="1">
    <location>
        <begin position="32"/>
        <end position="76"/>
    </location>
</feature>
<feature type="compositionally biased region" description="Polar residues" evidence="1">
    <location>
        <begin position="45"/>
        <end position="60"/>
    </location>
</feature>
<organism evidence="2 3">
    <name type="scientific">Panicum virgatum</name>
    <name type="common">Blackwell switchgrass</name>
    <dbReference type="NCBI Taxonomy" id="38727"/>
    <lineage>
        <taxon>Eukaryota</taxon>
        <taxon>Viridiplantae</taxon>
        <taxon>Streptophyta</taxon>
        <taxon>Embryophyta</taxon>
        <taxon>Tracheophyta</taxon>
        <taxon>Spermatophyta</taxon>
        <taxon>Magnoliopsida</taxon>
        <taxon>Liliopsida</taxon>
        <taxon>Poales</taxon>
        <taxon>Poaceae</taxon>
        <taxon>PACMAD clade</taxon>
        <taxon>Panicoideae</taxon>
        <taxon>Panicodae</taxon>
        <taxon>Paniceae</taxon>
        <taxon>Panicinae</taxon>
        <taxon>Panicum</taxon>
        <taxon>Panicum sect. Hiantes</taxon>
    </lineage>
</organism>
<evidence type="ECO:0000256" key="1">
    <source>
        <dbReference type="SAM" id="MobiDB-lite"/>
    </source>
</evidence>
<gene>
    <name evidence="2" type="ORF">PVAP13_2KG234400</name>
</gene>
<reference evidence="2" key="1">
    <citation type="submission" date="2020-05" db="EMBL/GenBank/DDBJ databases">
        <title>WGS assembly of Panicum virgatum.</title>
        <authorList>
            <person name="Lovell J.T."/>
            <person name="Jenkins J."/>
            <person name="Shu S."/>
            <person name="Juenger T.E."/>
            <person name="Schmutz J."/>
        </authorList>
    </citation>
    <scope>NUCLEOTIDE SEQUENCE</scope>
    <source>
        <strain evidence="2">AP13</strain>
    </source>
</reference>
<accession>A0A8T0WAR7</accession>
<sequence length="76" mass="8213">MVLGPPKEAAEMETYIITSASDVMANCHTTKRLRQQKRRHDQAGVTWSSARGSSPPSAVHSNDAMVSRGSAAEKET</sequence>
<dbReference type="Proteomes" id="UP000823388">
    <property type="component" value="Chromosome 2K"/>
</dbReference>
<dbReference type="EMBL" id="CM029039">
    <property type="protein sequence ID" value="KAG2641773.1"/>
    <property type="molecule type" value="Genomic_DNA"/>
</dbReference>
<comment type="caution">
    <text evidence="2">The sequence shown here is derived from an EMBL/GenBank/DDBJ whole genome shotgun (WGS) entry which is preliminary data.</text>
</comment>
<name>A0A8T0WAR7_PANVG</name>
<protein>
    <submittedName>
        <fullName evidence="2">Uncharacterized protein</fullName>
    </submittedName>
</protein>
<dbReference type="AlphaFoldDB" id="A0A8T0WAR7"/>
<proteinExistence type="predicted"/>
<keyword evidence="3" id="KW-1185">Reference proteome</keyword>
<evidence type="ECO:0000313" key="3">
    <source>
        <dbReference type="Proteomes" id="UP000823388"/>
    </source>
</evidence>
<evidence type="ECO:0000313" key="2">
    <source>
        <dbReference type="EMBL" id="KAG2641773.1"/>
    </source>
</evidence>